<dbReference type="InterPro" id="IPR000573">
    <property type="entry name" value="AconitaseA/IPMdHydase_ssu_swvl"/>
</dbReference>
<keyword evidence="10 15" id="KW-0456">Lyase</keyword>
<comment type="caution">
    <text evidence="15">The sequence shown here is derived from an EMBL/GenBank/DDBJ whole genome shotgun (WGS) entry which is preliminary data.</text>
</comment>
<keyword evidence="11" id="KW-0100">Branched-chain amino acid biosynthesis</keyword>
<dbReference type="GO" id="GO:0009316">
    <property type="term" value="C:3-isopropylmalate dehydratase complex"/>
    <property type="evidence" value="ECO:0007669"/>
    <property type="project" value="InterPro"/>
</dbReference>
<proteinExistence type="inferred from homology"/>
<sequence length="205" mass="22079">MSSEVKVIEGRGIPLVGNDIDTDRIIPARFLRCVTFDGLGEQAFADDRVQAKGEHPFDQPQYQGANILVVNGNFGCGSSREHAPQALAKWGIQAVVGESFAEIFFGNCVAIGIPGVTAEPTTVKQLQTILQENPQASITVDLDAMQVHCGDFQASVSMGEGSRQMLTTGTWDTCVQLLAQIDPIRATVAKLPYVDWDSRVVATSL</sequence>
<dbReference type="InterPro" id="IPR004431">
    <property type="entry name" value="3-IsopropMal_deHydase_ssu"/>
</dbReference>
<dbReference type="AlphaFoldDB" id="A0A951PRQ7"/>
<dbReference type="NCBIfam" id="TIGR00171">
    <property type="entry name" value="leuD"/>
    <property type="match status" value="1"/>
</dbReference>
<evidence type="ECO:0000313" key="15">
    <source>
        <dbReference type="EMBL" id="MBW4548006.1"/>
    </source>
</evidence>
<dbReference type="GO" id="GO:0009098">
    <property type="term" value="P:L-leucine biosynthetic process"/>
    <property type="evidence" value="ECO:0007669"/>
    <property type="project" value="UniProtKB-KW"/>
</dbReference>
<evidence type="ECO:0000256" key="2">
    <source>
        <dbReference type="ARBA" id="ARBA00002695"/>
    </source>
</evidence>
<evidence type="ECO:0000256" key="11">
    <source>
        <dbReference type="ARBA" id="ARBA00023304"/>
    </source>
</evidence>
<dbReference type="EC" id="4.2.1.33" evidence="6"/>
<protein>
    <recommendedName>
        <fullName evidence="7">3-isopropylmalate dehydratase small subunit</fullName>
        <ecNumber evidence="6">4.2.1.33</ecNumber>
    </recommendedName>
    <alternativeName>
        <fullName evidence="12">Alpha-IPM isomerase</fullName>
    </alternativeName>
    <alternativeName>
        <fullName evidence="13">Isopropylmalate isomerase</fullName>
    </alternativeName>
</protein>
<evidence type="ECO:0000256" key="8">
    <source>
        <dbReference type="ARBA" id="ARBA00022430"/>
    </source>
</evidence>
<evidence type="ECO:0000256" key="12">
    <source>
        <dbReference type="ARBA" id="ARBA00031631"/>
    </source>
</evidence>
<dbReference type="SUPFAM" id="SSF52016">
    <property type="entry name" value="LeuD/IlvD-like"/>
    <property type="match status" value="1"/>
</dbReference>
<dbReference type="PANTHER" id="PTHR43345:SF5">
    <property type="entry name" value="3-ISOPROPYLMALATE DEHYDRATASE SMALL SUBUNIT"/>
    <property type="match status" value="1"/>
</dbReference>
<evidence type="ECO:0000256" key="10">
    <source>
        <dbReference type="ARBA" id="ARBA00023239"/>
    </source>
</evidence>
<comment type="catalytic activity">
    <reaction evidence="1">
        <text>(2R,3S)-3-isopropylmalate = (2S)-2-isopropylmalate</text>
        <dbReference type="Rhea" id="RHEA:32287"/>
        <dbReference type="ChEBI" id="CHEBI:1178"/>
        <dbReference type="ChEBI" id="CHEBI:35121"/>
        <dbReference type="EC" id="4.2.1.33"/>
    </reaction>
</comment>
<evidence type="ECO:0000259" key="14">
    <source>
        <dbReference type="Pfam" id="PF00694"/>
    </source>
</evidence>
<comment type="pathway">
    <text evidence="3">Amino-acid biosynthesis; L-leucine biosynthesis; L-leucine from 3-methyl-2-oxobutanoate: step 2/4.</text>
</comment>
<comment type="function">
    <text evidence="2">Catalyzes the isomerization between 2-isopropylmalate and 3-isopropylmalate, via the formation of 2-isopropylmaleate.</text>
</comment>
<dbReference type="EMBL" id="JAHHIF010000053">
    <property type="protein sequence ID" value="MBW4548006.1"/>
    <property type="molecule type" value="Genomic_DNA"/>
</dbReference>
<evidence type="ECO:0000256" key="5">
    <source>
        <dbReference type="ARBA" id="ARBA00011271"/>
    </source>
</evidence>
<evidence type="ECO:0000256" key="7">
    <source>
        <dbReference type="ARBA" id="ARBA00017233"/>
    </source>
</evidence>
<evidence type="ECO:0000256" key="3">
    <source>
        <dbReference type="ARBA" id="ARBA00004729"/>
    </source>
</evidence>
<dbReference type="GO" id="GO:0003861">
    <property type="term" value="F:3-isopropylmalate dehydratase activity"/>
    <property type="evidence" value="ECO:0007669"/>
    <property type="project" value="UniProtKB-EC"/>
</dbReference>
<dbReference type="CDD" id="cd01577">
    <property type="entry name" value="IPMI_Swivel"/>
    <property type="match status" value="1"/>
</dbReference>
<gene>
    <name evidence="15" type="primary">leuD</name>
    <name evidence="15" type="ORF">KME25_26740</name>
</gene>
<keyword evidence="8" id="KW-0432">Leucine biosynthesis</keyword>
<dbReference type="InterPro" id="IPR015928">
    <property type="entry name" value="Aconitase/3IPM_dehydase_swvl"/>
</dbReference>
<reference evidence="15" key="1">
    <citation type="submission" date="2021-05" db="EMBL/GenBank/DDBJ databases">
        <authorList>
            <person name="Pietrasiak N."/>
            <person name="Ward R."/>
            <person name="Stajich J.E."/>
            <person name="Kurbessoian T."/>
        </authorList>
    </citation>
    <scope>NUCLEOTIDE SEQUENCE</scope>
    <source>
        <strain evidence="15">CPER-KK1</strain>
    </source>
</reference>
<accession>A0A951PRQ7</accession>
<dbReference type="Proteomes" id="UP000753908">
    <property type="component" value="Unassembled WGS sequence"/>
</dbReference>
<evidence type="ECO:0000256" key="13">
    <source>
        <dbReference type="ARBA" id="ARBA00033368"/>
    </source>
</evidence>
<organism evidence="15 16">
    <name type="scientific">Symplocastrum torsivum CPER-KK1</name>
    <dbReference type="NCBI Taxonomy" id="450513"/>
    <lineage>
        <taxon>Bacteria</taxon>
        <taxon>Bacillati</taxon>
        <taxon>Cyanobacteriota</taxon>
        <taxon>Cyanophyceae</taxon>
        <taxon>Oscillatoriophycideae</taxon>
        <taxon>Oscillatoriales</taxon>
        <taxon>Microcoleaceae</taxon>
        <taxon>Symplocastrum</taxon>
    </lineage>
</organism>
<dbReference type="InterPro" id="IPR033940">
    <property type="entry name" value="IPMI_Swivel"/>
</dbReference>
<evidence type="ECO:0000256" key="9">
    <source>
        <dbReference type="ARBA" id="ARBA00022605"/>
    </source>
</evidence>
<dbReference type="PANTHER" id="PTHR43345">
    <property type="entry name" value="3-ISOPROPYLMALATE DEHYDRATASE SMALL SUBUNIT 2-RELATED-RELATED"/>
    <property type="match status" value="1"/>
</dbReference>
<reference evidence="15" key="2">
    <citation type="journal article" date="2022" name="Microbiol. Resour. Announc.">
        <title>Metagenome Sequencing to Explore Phylogenomics of Terrestrial Cyanobacteria.</title>
        <authorList>
            <person name="Ward R.D."/>
            <person name="Stajich J.E."/>
            <person name="Johansen J.R."/>
            <person name="Huntemann M."/>
            <person name="Clum A."/>
            <person name="Foster B."/>
            <person name="Foster B."/>
            <person name="Roux S."/>
            <person name="Palaniappan K."/>
            <person name="Varghese N."/>
            <person name="Mukherjee S."/>
            <person name="Reddy T.B.K."/>
            <person name="Daum C."/>
            <person name="Copeland A."/>
            <person name="Chen I.A."/>
            <person name="Ivanova N.N."/>
            <person name="Kyrpides N.C."/>
            <person name="Shapiro N."/>
            <person name="Eloe-Fadrosh E.A."/>
            <person name="Pietrasiak N."/>
        </authorList>
    </citation>
    <scope>NUCLEOTIDE SEQUENCE</scope>
    <source>
        <strain evidence="15">CPER-KK1</strain>
    </source>
</reference>
<dbReference type="Gene3D" id="3.20.19.10">
    <property type="entry name" value="Aconitase, domain 4"/>
    <property type="match status" value="1"/>
</dbReference>
<evidence type="ECO:0000256" key="4">
    <source>
        <dbReference type="ARBA" id="ARBA00009845"/>
    </source>
</evidence>
<name>A0A951PRQ7_9CYAN</name>
<comment type="subunit">
    <text evidence="5">Heterodimer of LeuC and LeuD.</text>
</comment>
<keyword evidence="9" id="KW-0028">Amino-acid biosynthesis</keyword>
<dbReference type="InterPro" id="IPR050075">
    <property type="entry name" value="LeuD"/>
</dbReference>
<evidence type="ECO:0000313" key="16">
    <source>
        <dbReference type="Proteomes" id="UP000753908"/>
    </source>
</evidence>
<dbReference type="Pfam" id="PF00694">
    <property type="entry name" value="Aconitase_C"/>
    <property type="match status" value="1"/>
</dbReference>
<comment type="similarity">
    <text evidence="4">Belongs to the LeuD family. LeuD type 1 subfamily.</text>
</comment>
<dbReference type="NCBIfam" id="NF002458">
    <property type="entry name" value="PRK01641.1"/>
    <property type="match status" value="1"/>
</dbReference>
<evidence type="ECO:0000256" key="6">
    <source>
        <dbReference type="ARBA" id="ARBA00011998"/>
    </source>
</evidence>
<evidence type="ECO:0000256" key="1">
    <source>
        <dbReference type="ARBA" id="ARBA00000491"/>
    </source>
</evidence>
<feature type="domain" description="Aconitase A/isopropylmalate dehydratase small subunit swivel" evidence="14">
    <location>
        <begin position="17"/>
        <end position="113"/>
    </location>
</feature>